<evidence type="ECO:0000313" key="7">
    <source>
        <dbReference type="EMBL" id="CAK6983993.1"/>
    </source>
</evidence>
<proteinExistence type="predicted"/>
<dbReference type="PANTHER" id="PTHR25465:SF32">
    <property type="entry name" value="BLOODTHIRSTY-RELATED GENE FAMILY, MEMBER 16 ISOFORM X1-RELATED"/>
    <property type="match status" value="1"/>
</dbReference>
<evidence type="ECO:0000313" key="8">
    <source>
        <dbReference type="Proteomes" id="UP001314229"/>
    </source>
</evidence>
<evidence type="ECO:0000256" key="1">
    <source>
        <dbReference type="ARBA" id="ARBA00022723"/>
    </source>
</evidence>
<dbReference type="PROSITE" id="PS50089">
    <property type="entry name" value="ZF_RING_2"/>
    <property type="match status" value="1"/>
</dbReference>
<dbReference type="SUPFAM" id="SSF57850">
    <property type="entry name" value="RING/U-box"/>
    <property type="match status" value="1"/>
</dbReference>
<feature type="compositionally biased region" description="Low complexity" evidence="5">
    <location>
        <begin position="71"/>
        <end position="81"/>
    </location>
</feature>
<dbReference type="Pfam" id="PF13445">
    <property type="entry name" value="zf-RING_UBOX"/>
    <property type="match status" value="1"/>
</dbReference>
<feature type="domain" description="RING-type" evidence="6">
    <location>
        <begin position="4"/>
        <end position="44"/>
    </location>
</feature>
<protein>
    <submittedName>
        <fullName evidence="7">E3 ubiquitin-protein ligase TRIM39-like</fullName>
    </submittedName>
</protein>
<reference evidence="7 8" key="1">
    <citation type="submission" date="2024-01" db="EMBL/GenBank/DDBJ databases">
        <authorList>
            <person name="Alioto T."/>
            <person name="Alioto T."/>
            <person name="Gomez Garrido J."/>
        </authorList>
    </citation>
    <scope>NUCLEOTIDE SEQUENCE [LARGE SCALE GENOMIC DNA]</scope>
</reference>
<dbReference type="InterPro" id="IPR027370">
    <property type="entry name" value="Znf-RING_euk"/>
</dbReference>
<dbReference type="InterPro" id="IPR001841">
    <property type="entry name" value="Znf_RING"/>
</dbReference>
<evidence type="ECO:0000256" key="3">
    <source>
        <dbReference type="ARBA" id="ARBA00022833"/>
    </source>
</evidence>
<sequence length="92" mass="10489">QFLCSICLDVFTDPVTTPCGHNFCKNCINEHWNSDDQYLCPMCKKVFNSRPELHINTFMSEMVSKFRQEAQQKASSSSSEHQAAKPEVPCDV</sequence>
<feature type="non-terminal residue" evidence="7">
    <location>
        <position position="92"/>
    </location>
</feature>
<keyword evidence="2 4" id="KW-0863">Zinc-finger</keyword>
<dbReference type="Gene3D" id="3.30.40.10">
    <property type="entry name" value="Zinc/RING finger domain, C3HC4 (zinc finger)"/>
    <property type="match status" value="1"/>
</dbReference>
<dbReference type="GO" id="GO:0008270">
    <property type="term" value="F:zinc ion binding"/>
    <property type="evidence" value="ECO:0007669"/>
    <property type="project" value="UniProtKB-KW"/>
</dbReference>
<dbReference type="PANTHER" id="PTHR25465">
    <property type="entry name" value="B-BOX DOMAIN CONTAINING"/>
    <property type="match status" value="1"/>
</dbReference>
<dbReference type="PROSITE" id="PS00518">
    <property type="entry name" value="ZF_RING_1"/>
    <property type="match status" value="1"/>
</dbReference>
<organism evidence="7 8">
    <name type="scientific">Scomber scombrus</name>
    <name type="common">Atlantic mackerel</name>
    <name type="synonym">Scomber vernalis</name>
    <dbReference type="NCBI Taxonomy" id="13677"/>
    <lineage>
        <taxon>Eukaryota</taxon>
        <taxon>Metazoa</taxon>
        <taxon>Chordata</taxon>
        <taxon>Craniata</taxon>
        <taxon>Vertebrata</taxon>
        <taxon>Euteleostomi</taxon>
        <taxon>Actinopterygii</taxon>
        <taxon>Neopterygii</taxon>
        <taxon>Teleostei</taxon>
        <taxon>Neoteleostei</taxon>
        <taxon>Acanthomorphata</taxon>
        <taxon>Pelagiaria</taxon>
        <taxon>Scombriformes</taxon>
        <taxon>Scombridae</taxon>
        <taxon>Scomber</taxon>
    </lineage>
</organism>
<dbReference type="SMART" id="SM00504">
    <property type="entry name" value="Ubox"/>
    <property type="match status" value="1"/>
</dbReference>
<dbReference type="InterPro" id="IPR051051">
    <property type="entry name" value="E3_ubiq-ligase_TRIM/RNF"/>
</dbReference>
<dbReference type="GO" id="GO:0004842">
    <property type="term" value="F:ubiquitin-protein transferase activity"/>
    <property type="evidence" value="ECO:0007669"/>
    <property type="project" value="InterPro"/>
</dbReference>
<evidence type="ECO:0000256" key="5">
    <source>
        <dbReference type="SAM" id="MobiDB-lite"/>
    </source>
</evidence>
<dbReference type="EMBL" id="CAWUFR010001557">
    <property type="protein sequence ID" value="CAK6983993.1"/>
    <property type="molecule type" value="Genomic_DNA"/>
</dbReference>
<dbReference type="InterPro" id="IPR013083">
    <property type="entry name" value="Znf_RING/FYVE/PHD"/>
</dbReference>
<keyword evidence="8" id="KW-1185">Reference proteome</keyword>
<accession>A0AAV1QIN9</accession>
<dbReference type="GO" id="GO:0016567">
    <property type="term" value="P:protein ubiquitination"/>
    <property type="evidence" value="ECO:0007669"/>
    <property type="project" value="InterPro"/>
</dbReference>
<evidence type="ECO:0000256" key="2">
    <source>
        <dbReference type="ARBA" id="ARBA00022771"/>
    </source>
</evidence>
<dbReference type="SMART" id="SM00184">
    <property type="entry name" value="RING"/>
    <property type="match status" value="1"/>
</dbReference>
<dbReference type="AlphaFoldDB" id="A0AAV1QIN9"/>
<dbReference type="InterPro" id="IPR003613">
    <property type="entry name" value="Ubox_domain"/>
</dbReference>
<feature type="region of interest" description="Disordered" evidence="5">
    <location>
        <begin position="69"/>
        <end position="92"/>
    </location>
</feature>
<feature type="non-terminal residue" evidence="7">
    <location>
        <position position="1"/>
    </location>
</feature>
<gene>
    <name evidence="7" type="ORF">FSCOSCO3_A001447</name>
</gene>
<comment type="caution">
    <text evidence="7">The sequence shown here is derived from an EMBL/GenBank/DDBJ whole genome shotgun (WGS) entry which is preliminary data.</text>
</comment>
<evidence type="ECO:0000259" key="6">
    <source>
        <dbReference type="PROSITE" id="PS50089"/>
    </source>
</evidence>
<dbReference type="InterPro" id="IPR017907">
    <property type="entry name" value="Znf_RING_CS"/>
</dbReference>
<keyword evidence="1" id="KW-0479">Metal-binding</keyword>
<name>A0AAV1QIN9_SCOSC</name>
<dbReference type="Proteomes" id="UP001314229">
    <property type="component" value="Unassembled WGS sequence"/>
</dbReference>
<keyword evidence="3" id="KW-0862">Zinc</keyword>
<evidence type="ECO:0000256" key="4">
    <source>
        <dbReference type="PROSITE-ProRule" id="PRU00175"/>
    </source>
</evidence>